<dbReference type="RefSeq" id="XP_007376386.1">
    <property type="nucleotide sequence ID" value="XM_007376324.1"/>
</dbReference>
<dbReference type="EMBL" id="GL996503">
    <property type="protein sequence ID" value="EGW31608.1"/>
    <property type="molecule type" value="Genomic_DNA"/>
</dbReference>
<evidence type="ECO:0000256" key="2">
    <source>
        <dbReference type="ARBA" id="ARBA00022723"/>
    </source>
</evidence>
<evidence type="ECO:0000256" key="5">
    <source>
        <dbReference type="ARBA" id="ARBA00022833"/>
    </source>
</evidence>
<dbReference type="STRING" id="619300.G3AQR1"/>
<evidence type="ECO:0000313" key="10">
    <source>
        <dbReference type="EMBL" id="EGW31608.1"/>
    </source>
</evidence>
<dbReference type="SMART" id="SM00355">
    <property type="entry name" value="ZnF_C2H2"/>
    <property type="match status" value="1"/>
</dbReference>
<dbReference type="AlphaFoldDB" id="G3AQR1"/>
<feature type="domain" description="C2H2-type" evidence="9">
    <location>
        <begin position="351"/>
        <end position="378"/>
    </location>
</feature>
<dbReference type="eggNOG" id="ENOG502S4NK">
    <property type="taxonomic scope" value="Eukaryota"/>
</dbReference>
<evidence type="ECO:0000256" key="8">
    <source>
        <dbReference type="SAM" id="MobiDB-lite"/>
    </source>
</evidence>
<dbReference type="Gene3D" id="3.30.160.60">
    <property type="entry name" value="Classic Zinc Finger"/>
    <property type="match status" value="1"/>
</dbReference>
<dbReference type="InterPro" id="IPR027756">
    <property type="entry name" value="Ovo-like"/>
</dbReference>
<dbReference type="GeneID" id="18874221"/>
<dbReference type="GO" id="GO:0008270">
    <property type="term" value="F:zinc ion binding"/>
    <property type="evidence" value="ECO:0007669"/>
    <property type="project" value="UniProtKB-KW"/>
</dbReference>
<dbReference type="OMA" id="IFPVNCA"/>
<keyword evidence="3" id="KW-0677">Repeat</keyword>
<dbReference type="GO" id="GO:0000981">
    <property type="term" value="F:DNA-binding transcription factor activity, RNA polymerase II-specific"/>
    <property type="evidence" value="ECO:0007669"/>
    <property type="project" value="TreeGrafter"/>
</dbReference>
<dbReference type="OrthoDB" id="9439903at2759"/>
<dbReference type="KEGG" id="spaa:SPAPADRAFT_62218"/>
<keyword evidence="5" id="KW-0862">Zinc</keyword>
<dbReference type="PROSITE" id="PS00028">
    <property type="entry name" value="ZINC_FINGER_C2H2_1"/>
    <property type="match status" value="1"/>
</dbReference>
<dbReference type="SUPFAM" id="SSF57667">
    <property type="entry name" value="beta-beta-alpha zinc fingers"/>
    <property type="match status" value="1"/>
</dbReference>
<dbReference type="HOGENOM" id="CLU_036916_0_0_1"/>
<evidence type="ECO:0000256" key="1">
    <source>
        <dbReference type="ARBA" id="ARBA00004123"/>
    </source>
</evidence>
<evidence type="ECO:0000256" key="7">
    <source>
        <dbReference type="PROSITE-ProRule" id="PRU00042"/>
    </source>
</evidence>
<keyword evidence="6" id="KW-0539">Nucleus</keyword>
<feature type="compositionally biased region" description="Low complexity" evidence="8">
    <location>
        <begin position="276"/>
        <end position="289"/>
    </location>
</feature>
<dbReference type="GO" id="GO:0005634">
    <property type="term" value="C:nucleus"/>
    <property type="evidence" value="ECO:0007669"/>
    <property type="project" value="UniProtKB-SubCell"/>
</dbReference>
<dbReference type="PROSITE" id="PS50157">
    <property type="entry name" value="ZINC_FINGER_C2H2_2"/>
    <property type="match status" value="1"/>
</dbReference>
<evidence type="ECO:0000313" key="11">
    <source>
        <dbReference type="Proteomes" id="UP000000709"/>
    </source>
</evidence>
<dbReference type="PANTHER" id="PTHR10032:SF271">
    <property type="entry name" value="RH12261P-RELATED"/>
    <property type="match status" value="1"/>
</dbReference>
<dbReference type="GO" id="GO:0000978">
    <property type="term" value="F:RNA polymerase II cis-regulatory region sequence-specific DNA binding"/>
    <property type="evidence" value="ECO:0007669"/>
    <property type="project" value="TreeGrafter"/>
</dbReference>
<name>G3AQR1_SPAPN</name>
<feature type="compositionally biased region" description="Basic residues" evidence="8">
    <location>
        <begin position="290"/>
        <end position="306"/>
    </location>
</feature>
<sequence length="509" mass="57679">MIFPVGLLNNSGDVPLRASQLKTRYQGFTTTNLLTMKVGVFKFLNRLVYGTKRYLELFPPMSASTIKNINNSKFQNFFPVLCAADDLDLGFGNSDQIEFFDNMVNDHNNGKPNANTFHYDFTNANHMHGNSMNQLPMFDDFIEAHNYNHYAPKPTIPDFESGRTNPLSQTLAHPQLSYAQYGDFGIMPTRSLLPTTNDNHRRAEIMDTPYFEDFAPARRTTTQQSYLASTASISSTESMSPLSDDLFPKYDDVQESGQTSSDDESSLFNRKRAVESSPSSSEFSDISVSQKKKHTKKANKIQKPQTKKSKIVIYNEDDEPTIVTTTTTTTNNTVVRKKTYATKDGSIDNTFECPHCDATFKVKGYLTRHLKKHNSTKAFVCPFYQEPTKGNSGTKCHPTGGFSRRDTFKTHLKALHFIYPPGTKSNERNNFSGRCAGCFQHFENNHLWLETHIEANKCSGTVQCKESDPETTHGHDNEMSYYSIKSEYGQEMNSHASHYIKNEIHDILD</sequence>
<keyword evidence="4 7" id="KW-0863">Zinc-finger</keyword>
<gene>
    <name evidence="10" type="ORF">SPAPADRAFT_62218</name>
</gene>
<keyword evidence="2" id="KW-0479">Metal-binding</keyword>
<feature type="compositionally biased region" description="Low complexity" evidence="8">
    <location>
        <begin position="228"/>
        <end position="240"/>
    </location>
</feature>
<keyword evidence="11" id="KW-1185">Reference proteome</keyword>
<evidence type="ECO:0000256" key="4">
    <source>
        <dbReference type="ARBA" id="ARBA00022771"/>
    </source>
</evidence>
<accession>G3AQR1</accession>
<protein>
    <recommendedName>
        <fullName evidence="9">C2H2-type domain-containing protein</fullName>
    </recommendedName>
</protein>
<dbReference type="Pfam" id="PF00096">
    <property type="entry name" value="zf-C2H2"/>
    <property type="match status" value="1"/>
</dbReference>
<evidence type="ECO:0000256" key="3">
    <source>
        <dbReference type="ARBA" id="ARBA00022737"/>
    </source>
</evidence>
<dbReference type="Proteomes" id="UP000000709">
    <property type="component" value="Unassembled WGS sequence"/>
</dbReference>
<dbReference type="InterPro" id="IPR013087">
    <property type="entry name" value="Znf_C2H2_type"/>
</dbReference>
<evidence type="ECO:0000256" key="6">
    <source>
        <dbReference type="ARBA" id="ARBA00023242"/>
    </source>
</evidence>
<proteinExistence type="predicted"/>
<comment type="subcellular location">
    <subcellularLocation>
        <location evidence="1">Nucleus</location>
    </subcellularLocation>
</comment>
<dbReference type="InParanoid" id="G3AQR1"/>
<evidence type="ECO:0000259" key="9">
    <source>
        <dbReference type="PROSITE" id="PS50157"/>
    </source>
</evidence>
<dbReference type="PANTHER" id="PTHR10032">
    <property type="entry name" value="ZINC FINGER PROTEIN WITH KRAB AND SCAN DOMAINS"/>
    <property type="match status" value="1"/>
</dbReference>
<dbReference type="InterPro" id="IPR036236">
    <property type="entry name" value="Znf_C2H2_sf"/>
</dbReference>
<feature type="region of interest" description="Disordered" evidence="8">
    <location>
        <begin position="226"/>
        <end position="306"/>
    </location>
</feature>
<reference evidence="10 11" key="1">
    <citation type="journal article" date="2011" name="Proc. Natl. Acad. Sci. U.S.A.">
        <title>Comparative genomics of xylose-fermenting fungi for enhanced biofuel production.</title>
        <authorList>
            <person name="Wohlbach D.J."/>
            <person name="Kuo A."/>
            <person name="Sato T.K."/>
            <person name="Potts K.M."/>
            <person name="Salamov A.A."/>
            <person name="LaButti K.M."/>
            <person name="Sun H."/>
            <person name="Clum A."/>
            <person name="Pangilinan J.L."/>
            <person name="Lindquist E.A."/>
            <person name="Lucas S."/>
            <person name="Lapidus A."/>
            <person name="Jin M."/>
            <person name="Gunawan C."/>
            <person name="Balan V."/>
            <person name="Dale B.E."/>
            <person name="Jeffries T.W."/>
            <person name="Zinkel R."/>
            <person name="Barry K.W."/>
            <person name="Grigoriev I.V."/>
            <person name="Gasch A.P."/>
        </authorList>
    </citation>
    <scope>NUCLEOTIDE SEQUENCE [LARGE SCALE GENOMIC DNA]</scope>
    <source>
        <strain evidence="11">NRRL Y-27907 / 11-Y1</strain>
    </source>
</reference>
<organism evidence="11">
    <name type="scientific">Spathaspora passalidarum (strain NRRL Y-27907 / 11-Y1)</name>
    <dbReference type="NCBI Taxonomy" id="619300"/>
    <lineage>
        <taxon>Eukaryota</taxon>
        <taxon>Fungi</taxon>
        <taxon>Dikarya</taxon>
        <taxon>Ascomycota</taxon>
        <taxon>Saccharomycotina</taxon>
        <taxon>Pichiomycetes</taxon>
        <taxon>Debaryomycetaceae</taxon>
        <taxon>Spathaspora</taxon>
    </lineage>
</organism>